<evidence type="ECO:0000256" key="3">
    <source>
        <dbReference type="ARBA" id="ARBA00023026"/>
    </source>
</evidence>
<evidence type="ECO:0000313" key="6">
    <source>
        <dbReference type="EMBL" id="KAK3898880.1"/>
    </source>
</evidence>
<evidence type="ECO:0000259" key="5">
    <source>
        <dbReference type="PROSITE" id="PS51782"/>
    </source>
</evidence>
<accession>A0AAN6RQ49</accession>
<dbReference type="PANTHER" id="PTHR34997">
    <property type="entry name" value="AM15"/>
    <property type="match status" value="1"/>
</dbReference>
<dbReference type="Gene3D" id="3.10.350.10">
    <property type="entry name" value="LysM domain"/>
    <property type="match status" value="3"/>
</dbReference>
<protein>
    <recommendedName>
        <fullName evidence="5">LysM domain-containing protein</fullName>
    </recommendedName>
</protein>
<sequence>MLPYRGELVLHRAELGPAPCSQQHNDRHHGEARANIHGHDDVVHDPAVYRNHSSAFYDHRCARSISTAQFVQWNPAAKSDCSGLWASTWACVGIIGNPVTTTTGNGVATPAPIQPGMVTSCNKFYQVKSGDTCDAVAFWGGAPGTQWVKQWNPAVGADCRGLQAGTWACVGVISGNGISTPLPTQTGMVRDCNKFYHVNSGDTCDAVAFWGGAPGMQSVIKWNPAVGPECRTLQAGTYACVGVVQ</sequence>
<keyword evidence="2" id="KW-0732">Signal</keyword>
<reference evidence="6" key="1">
    <citation type="journal article" date="2023" name="Mol. Phylogenet. Evol.">
        <title>Genome-scale phylogeny and comparative genomics of the fungal order Sordariales.</title>
        <authorList>
            <person name="Hensen N."/>
            <person name="Bonometti L."/>
            <person name="Westerberg I."/>
            <person name="Brannstrom I.O."/>
            <person name="Guillou S."/>
            <person name="Cros-Aarteil S."/>
            <person name="Calhoun S."/>
            <person name="Haridas S."/>
            <person name="Kuo A."/>
            <person name="Mondo S."/>
            <person name="Pangilinan J."/>
            <person name="Riley R."/>
            <person name="LaButti K."/>
            <person name="Andreopoulos B."/>
            <person name="Lipzen A."/>
            <person name="Chen C."/>
            <person name="Yan M."/>
            <person name="Daum C."/>
            <person name="Ng V."/>
            <person name="Clum A."/>
            <person name="Steindorff A."/>
            <person name="Ohm R.A."/>
            <person name="Martin F."/>
            <person name="Silar P."/>
            <person name="Natvig D.O."/>
            <person name="Lalanne C."/>
            <person name="Gautier V."/>
            <person name="Ament-Velasquez S.L."/>
            <person name="Kruys A."/>
            <person name="Hutchinson M.I."/>
            <person name="Powell A.J."/>
            <person name="Barry K."/>
            <person name="Miller A.N."/>
            <person name="Grigoriev I.V."/>
            <person name="Debuchy R."/>
            <person name="Gladieux P."/>
            <person name="Hiltunen Thoren M."/>
            <person name="Johannesson H."/>
        </authorList>
    </citation>
    <scope>NUCLEOTIDE SEQUENCE</scope>
    <source>
        <strain evidence="6">CBS 103.79</strain>
    </source>
</reference>
<organism evidence="6 7">
    <name type="scientific">Staphylotrichum tortipilum</name>
    <dbReference type="NCBI Taxonomy" id="2831512"/>
    <lineage>
        <taxon>Eukaryota</taxon>
        <taxon>Fungi</taxon>
        <taxon>Dikarya</taxon>
        <taxon>Ascomycota</taxon>
        <taxon>Pezizomycotina</taxon>
        <taxon>Sordariomycetes</taxon>
        <taxon>Sordariomycetidae</taxon>
        <taxon>Sordariales</taxon>
        <taxon>Chaetomiaceae</taxon>
        <taxon>Staphylotrichum</taxon>
    </lineage>
</organism>
<dbReference type="CDD" id="cd00118">
    <property type="entry name" value="LysM"/>
    <property type="match status" value="1"/>
</dbReference>
<dbReference type="AlphaFoldDB" id="A0AAN6RQ49"/>
<dbReference type="InterPro" id="IPR018392">
    <property type="entry name" value="LysM"/>
</dbReference>
<gene>
    <name evidence="6" type="ORF">C8A05DRAFT_37524</name>
</gene>
<dbReference type="PANTHER" id="PTHR34997:SF2">
    <property type="entry name" value="LYSM DOMAIN-CONTAINING PROTEIN-RELATED"/>
    <property type="match status" value="1"/>
</dbReference>
<evidence type="ECO:0000256" key="1">
    <source>
        <dbReference type="ARBA" id="ARBA00022669"/>
    </source>
</evidence>
<dbReference type="InterPro" id="IPR036779">
    <property type="entry name" value="LysM_dom_sf"/>
</dbReference>
<dbReference type="Proteomes" id="UP001303889">
    <property type="component" value="Unassembled WGS sequence"/>
</dbReference>
<reference evidence="6" key="2">
    <citation type="submission" date="2023-05" db="EMBL/GenBank/DDBJ databases">
        <authorList>
            <consortium name="Lawrence Berkeley National Laboratory"/>
            <person name="Steindorff A."/>
            <person name="Hensen N."/>
            <person name="Bonometti L."/>
            <person name="Westerberg I."/>
            <person name="Brannstrom I.O."/>
            <person name="Guillou S."/>
            <person name="Cros-Aarteil S."/>
            <person name="Calhoun S."/>
            <person name="Haridas S."/>
            <person name="Kuo A."/>
            <person name="Mondo S."/>
            <person name="Pangilinan J."/>
            <person name="Riley R."/>
            <person name="Labutti K."/>
            <person name="Andreopoulos B."/>
            <person name="Lipzen A."/>
            <person name="Chen C."/>
            <person name="Yanf M."/>
            <person name="Daum C."/>
            <person name="Ng V."/>
            <person name="Clum A."/>
            <person name="Ohm R."/>
            <person name="Martin F."/>
            <person name="Silar P."/>
            <person name="Natvig D."/>
            <person name="Lalanne C."/>
            <person name="Gautier V."/>
            <person name="Ament-Velasquez S.L."/>
            <person name="Kruys A."/>
            <person name="Hutchinson M.I."/>
            <person name="Powell A.J."/>
            <person name="Barry K."/>
            <person name="Miller A.N."/>
            <person name="Grigoriev I.V."/>
            <person name="Debuchy R."/>
            <person name="Gladieux P."/>
            <person name="Thoren M.H."/>
            <person name="Johannesson H."/>
        </authorList>
    </citation>
    <scope>NUCLEOTIDE SEQUENCE</scope>
    <source>
        <strain evidence="6">CBS 103.79</strain>
    </source>
</reference>
<dbReference type="PROSITE" id="PS51782">
    <property type="entry name" value="LYSM"/>
    <property type="match status" value="2"/>
</dbReference>
<dbReference type="GO" id="GO:0008061">
    <property type="term" value="F:chitin binding"/>
    <property type="evidence" value="ECO:0007669"/>
    <property type="project" value="UniProtKB-KW"/>
</dbReference>
<comment type="similarity">
    <text evidence="4">Belongs to the secreted LysM effector family.</text>
</comment>
<dbReference type="EMBL" id="MU855865">
    <property type="protein sequence ID" value="KAK3898880.1"/>
    <property type="molecule type" value="Genomic_DNA"/>
</dbReference>
<keyword evidence="7" id="KW-1185">Reference proteome</keyword>
<evidence type="ECO:0000256" key="2">
    <source>
        <dbReference type="ARBA" id="ARBA00022729"/>
    </source>
</evidence>
<dbReference type="InterPro" id="IPR052210">
    <property type="entry name" value="LysM1-like"/>
</dbReference>
<feature type="domain" description="LysM" evidence="5">
    <location>
        <begin position="194"/>
        <end position="241"/>
    </location>
</feature>
<feature type="domain" description="LysM" evidence="5">
    <location>
        <begin position="123"/>
        <end position="170"/>
    </location>
</feature>
<keyword evidence="1" id="KW-0147">Chitin-binding</keyword>
<name>A0AAN6RQ49_9PEZI</name>
<evidence type="ECO:0000313" key="7">
    <source>
        <dbReference type="Proteomes" id="UP001303889"/>
    </source>
</evidence>
<evidence type="ECO:0000256" key="4">
    <source>
        <dbReference type="ARBA" id="ARBA00044955"/>
    </source>
</evidence>
<proteinExistence type="inferred from homology"/>
<keyword evidence="3" id="KW-0843">Virulence</keyword>
<comment type="caution">
    <text evidence="6">The sequence shown here is derived from an EMBL/GenBank/DDBJ whole genome shotgun (WGS) entry which is preliminary data.</text>
</comment>